<reference evidence="1" key="1">
    <citation type="submission" date="2021-10" db="EMBL/GenBank/DDBJ databases">
        <title>Tropical sea cucumber genome reveals ecological adaptation and Cuvierian tubules defense mechanism.</title>
        <authorList>
            <person name="Chen T."/>
        </authorList>
    </citation>
    <scope>NUCLEOTIDE SEQUENCE</scope>
    <source>
        <strain evidence="1">Nanhai2018</strain>
        <tissue evidence="1">Muscle</tissue>
    </source>
</reference>
<dbReference type="Proteomes" id="UP001152320">
    <property type="component" value="Chromosome 16"/>
</dbReference>
<protein>
    <submittedName>
        <fullName evidence="1">Uncharacterized protein</fullName>
    </submittedName>
</protein>
<comment type="caution">
    <text evidence="1">The sequence shown here is derived from an EMBL/GenBank/DDBJ whole genome shotgun (WGS) entry which is preliminary data.</text>
</comment>
<dbReference type="EMBL" id="JAIZAY010000016">
    <property type="protein sequence ID" value="KAJ8026729.1"/>
    <property type="molecule type" value="Genomic_DNA"/>
</dbReference>
<sequence>MCNEDFLMNYAGRPEITVTPSRQRCEPLRTWQESTVYSDKAVLMQLMKFSYTKTLHMLLQYGKVNTTTTRMIGPSIYYPVYPEGSAAQCQFTTPTDTSVVSYPLLPRNKYPDTTSAEETATNFRLVLTLRPPVFELRCEETAMSSVQHAGVSQ</sequence>
<dbReference type="AlphaFoldDB" id="A0A9Q0YTB6"/>
<gene>
    <name evidence="1" type="ORF">HOLleu_31649</name>
</gene>
<evidence type="ECO:0000313" key="1">
    <source>
        <dbReference type="EMBL" id="KAJ8026729.1"/>
    </source>
</evidence>
<proteinExistence type="predicted"/>
<organism evidence="1 2">
    <name type="scientific">Holothuria leucospilota</name>
    <name type="common">Black long sea cucumber</name>
    <name type="synonym">Mertensiothuria leucospilota</name>
    <dbReference type="NCBI Taxonomy" id="206669"/>
    <lineage>
        <taxon>Eukaryota</taxon>
        <taxon>Metazoa</taxon>
        <taxon>Echinodermata</taxon>
        <taxon>Eleutherozoa</taxon>
        <taxon>Echinozoa</taxon>
        <taxon>Holothuroidea</taxon>
        <taxon>Aspidochirotacea</taxon>
        <taxon>Aspidochirotida</taxon>
        <taxon>Holothuriidae</taxon>
        <taxon>Holothuria</taxon>
    </lineage>
</organism>
<evidence type="ECO:0000313" key="2">
    <source>
        <dbReference type="Proteomes" id="UP001152320"/>
    </source>
</evidence>
<accession>A0A9Q0YTB6</accession>
<name>A0A9Q0YTB6_HOLLE</name>
<keyword evidence="2" id="KW-1185">Reference proteome</keyword>